<proteinExistence type="predicted"/>
<dbReference type="AlphaFoldDB" id="A0AAW7AK35"/>
<dbReference type="Proteomes" id="UP001174037">
    <property type="component" value="Unassembled WGS sequence"/>
</dbReference>
<accession>A0AAW7AK35</accession>
<feature type="domain" description="Helix-turn-helix type 11" evidence="2">
    <location>
        <begin position="4"/>
        <end position="30"/>
    </location>
</feature>
<comment type="caution">
    <text evidence="3">The sequence shown here is derived from an EMBL/GenBank/DDBJ whole genome shotgun (WGS) entry which is preliminary data.</text>
</comment>
<evidence type="ECO:0000256" key="1">
    <source>
        <dbReference type="SAM" id="Coils"/>
    </source>
</evidence>
<organism evidence="3 4">
    <name type="scientific">Staphylococcus equorum</name>
    <dbReference type="NCBI Taxonomy" id="246432"/>
    <lineage>
        <taxon>Bacteria</taxon>
        <taxon>Bacillati</taxon>
        <taxon>Bacillota</taxon>
        <taxon>Bacilli</taxon>
        <taxon>Bacillales</taxon>
        <taxon>Staphylococcaceae</taxon>
        <taxon>Staphylococcus</taxon>
    </lineage>
</organism>
<feature type="coiled-coil region" evidence="1">
    <location>
        <begin position="61"/>
        <end position="135"/>
    </location>
</feature>
<evidence type="ECO:0000259" key="2">
    <source>
        <dbReference type="Pfam" id="PF08279"/>
    </source>
</evidence>
<name>A0AAW7AK35_9STAP</name>
<evidence type="ECO:0000313" key="3">
    <source>
        <dbReference type="EMBL" id="MDK9867249.1"/>
    </source>
</evidence>
<gene>
    <name evidence="3" type="ORF">P1A27_15110</name>
</gene>
<keyword evidence="1" id="KW-0175">Coiled coil</keyword>
<reference evidence="3" key="2">
    <citation type="submission" date="2023-03" db="EMBL/GenBank/DDBJ databases">
        <authorList>
            <person name="Vazquez L."/>
            <person name="Rodriguez J."/>
            <person name="Mayo B."/>
            <person name="Florez A.B."/>
        </authorList>
    </citation>
    <scope>NUCLEOTIDE SEQUENCE</scope>
    <source>
        <strain evidence="3">5A3I</strain>
    </source>
</reference>
<dbReference type="Pfam" id="PF08279">
    <property type="entry name" value="HTH_11"/>
    <property type="match status" value="1"/>
</dbReference>
<evidence type="ECO:0000313" key="4">
    <source>
        <dbReference type="Proteomes" id="UP001174037"/>
    </source>
</evidence>
<protein>
    <submittedName>
        <fullName evidence="3">HTH domain-containing protein</fullName>
    </submittedName>
</protein>
<dbReference type="InterPro" id="IPR013196">
    <property type="entry name" value="HTH_11"/>
</dbReference>
<dbReference type="EMBL" id="JARGCK010000043">
    <property type="protein sequence ID" value="MDK9867249.1"/>
    <property type="molecule type" value="Genomic_DNA"/>
</dbReference>
<reference evidence="3" key="1">
    <citation type="journal article" date="2023" name="Int. J. Mol. Sci.">
        <title>Antibiotic Resistance/Susceptibility Profiles of Staphylococcus equorum Strains from Cheese, and Genome Analysis for Antibiotic Resistance Genes.</title>
        <authorList>
            <person name="Vazquez L."/>
            <person name="Srednik M.E."/>
            <person name="Rodriguez J."/>
            <person name="Florez A.B."/>
            <person name="Mayo B."/>
        </authorList>
    </citation>
    <scope>NUCLEOTIDE SEQUENCE</scope>
    <source>
        <strain evidence="3">5A3I</strain>
    </source>
</reference>
<sequence>MMKSISQLSTELNVSRTTIWNYLQNLPQNLSVIKEKNVYKIDIDVENFIRERLLKKSNGGLKGKEKEINVLHMEKDLLKKRIKEIRKNNEYLKRDISKKENLIEDLMILFKQQQKLQLDANKELLKYKREELKNK</sequence>
<dbReference type="RefSeq" id="WP_285324567.1">
    <property type="nucleotide sequence ID" value="NZ_JARGCJ010000049.1"/>
</dbReference>